<keyword evidence="2" id="KW-1185">Reference proteome</keyword>
<organism evidence="1 2">
    <name type="scientific">Metabacillus litoralis</name>
    <dbReference type="NCBI Taxonomy" id="152268"/>
    <lineage>
        <taxon>Bacteria</taxon>
        <taxon>Bacillati</taxon>
        <taxon>Bacillota</taxon>
        <taxon>Bacilli</taxon>
        <taxon>Bacillales</taxon>
        <taxon>Bacillaceae</taxon>
        <taxon>Metabacillus</taxon>
    </lineage>
</organism>
<name>A0A5C6W2U7_9BACI</name>
<reference evidence="1 2" key="1">
    <citation type="journal article" date="2005" name="Int. J. Syst. Evol. Microbiol.">
        <title>Bacillus litoralis sp. nov., isolated from a tidal flat of the Yellow Sea in Korea.</title>
        <authorList>
            <person name="Yoon J.H."/>
            <person name="Oh T.K."/>
        </authorList>
    </citation>
    <scope>NUCLEOTIDE SEQUENCE [LARGE SCALE GENOMIC DNA]</scope>
    <source>
        <strain evidence="1 2">SW-211</strain>
    </source>
</reference>
<gene>
    <name evidence="1" type="ORF">FS935_13320</name>
</gene>
<dbReference type="InterPro" id="IPR025029">
    <property type="entry name" value="DUF3918"/>
</dbReference>
<protein>
    <submittedName>
        <fullName evidence="1">DUF3918 domain-containing protein</fullName>
    </submittedName>
</protein>
<evidence type="ECO:0000313" key="1">
    <source>
        <dbReference type="EMBL" id="TXC90043.1"/>
    </source>
</evidence>
<accession>A0A5C6W2U7</accession>
<comment type="caution">
    <text evidence="1">The sequence shown here is derived from an EMBL/GenBank/DDBJ whole genome shotgun (WGS) entry which is preliminary data.</text>
</comment>
<sequence>MKRTVTSLMSLGLGAAAYHFARNSNMTNNRSMKKMKKRMMKIF</sequence>
<dbReference type="Pfam" id="PF13056">
    <property type="entry name" value="DUF3918"/>
    <property type="match status" value="1"/>
</dbReference>
<evidence type="ECO:0000313" key="2">
    <source>
        <dbReference type="Proteomes" id="UP000321363"/>
    </source>
</evidence>
<dbReference type="RefSeq" id="WP_146949113.1">
    <property type="nucleotide sequence ID" value="NZ_VOQF01000007.1"/>
</dbReference>
<dbReference type="AlphaFoldDB" id="A0A5C6W2U7"/>
<proteinExistence type="predicted"/>
<dbReference type="Proteomes" id="UP000321363">
    <property type="component" value="Unassembled WGS sequence"/>
</dbReference>
<dbReference type="EMBL" id="VOQF01000007">
    <property type="protein sequence ID" value="TXC90043.1"/>
    <property type="molecule type" value="Genomic_DNA"/>
</dbReference>